<dbReference type="Pfam" id="PF04832">
    <property type="entry name" value="SOUL"/>
    <property type="match status" value="1"/>
</dbReference>
<gene>
    <name evidence="1" type="ORF">UFOPK1413_00470</name>
</gene>
<dbReference type="PANTHER" id="PTHR11220">
    <property type="entry name" value="HEME-BINDING PROTEIN-RELATED"/>
    <property type="match status" value="1"/>
</dbReference>
<dbReference type="AlphaFoldDB" id="A0A6J6BBY5"/>
<sequence length="174" mass="19187">MTEEAKYTVMGRRDGIEFRAYDPHVLVSVTVPGSFELAPNYGFSPLVRYISGENLAAEKIAMTAPVFHVAESDSKHTISFVLPRDTSVAPAPARAGLTTHQVPAITVAAVRFAGGWREDRVKRHETELHRALSSMAVQESGAVMFARYDPPWKPGFLRRNEVLVPVDPATIPQM</sequence>
<proteinExistence type="predicted"/>
<dbReference type="PANTHER" id="PTHR11220:SF1">
    <property type="entry name" value="HEME-BINDING PROTEIN 2"/>
    <property type="match status" value="1"/>
</dbReference>
<evidence type="ECO:0000313" key="1">
    <source>
        <dbReference type="EMBL" id="CAB4535903.1"/>
    </source>
</evidence>
<protein>
    <submittedName>
        <fullName evidence="1">Unannotated protein</fullName>
    </submittedName>
</protein>
<organism evidence="1">
    <name type="scientific">freshwater metagenome</name>
    <dbReference type="NCBI Taxonomy" id="449393"/>
    <lineage>
        <taxon>unclassified sequences</taxon>
        <taxon>metagenomes</taxon>
        <taxon>ecological metagenomes</taxon>
    </lineage>
</organism>
<accession>A0A6J6BBY5</accession>
<dbReference type="SUPFAM" id="SSF55136">
    <property type="entry name" value="Probable bacterial effector-binding domain"/>
    <property type="match status" value="1"/>
</dbReference>
<dbReference type="EMBL" id="CAEZSG010000054">
    <property type="protein sequence ID" value="CAB4535903.1"/>
    <property type="molecule type" value="Genomic_DNA"/>
</dbReference>
<dbReference type="InterPro" id="IPR011256">
    <property type="entry name" value="Reg_factor_effector_dom_sf"/>
</dbReference>
<dbReference type="InterPro" id="IPR006917">
    <property type="entry name" value="SOUL_heme-bd"/>
</dbReference>
<name>A0A6J6BBY5_9ZZZZ</name>
<dbReference type="Gene3D" id="3.20.80.10">
    <property type="entry name" value="Regulatory factor, effector binding domain"/>
    <property type="match status" value="1"/>
</dbReference>
<reference evidence="1" key="1">
    <citation type="submission" date="2020-05" db="EMBL/GenBank/DDBJ databases">
        <authorList>
            <person name="Chiriac C."/>
            <person name="Salcher M."/>
            <person name="Ghai R."/>
            <person name="Kavagutti S V."/>
        </authorList>
    </citation>
    <scope>NUCLEOTIDE SEQUENCE</scope>
</reference>